<proteinExistence type="predicted"/>
<accession>A0AAW1SJH4</accession>
<dbReference type="Proteomes" id="UP001445335">
    <property type="component" value="Unassembled WGS sequence"/>
</dbReference>
<gene>
    <name evidence="1" type="ORF">WJX81_000138</name>
</gene>
<evidence type="ECO:0000313" key="1">
    <source>
        <dbReference type="EMBL" id="KAK9845708.1"/>
    </source>
</evidence>
<reference evidence="1 2" key="1">
    <citation type="journal article" date="2024" name="Nat. Commun.">
        <title>Phylogenomics reveals the evolutionary origins of lichenization in chlorophyte algae.</title>
        <authorList>
            <person name="Puginier C."/>
            <person name="Libourel C."/>
            <person name="Otte J."/>
            <person name="Skaloud P."/>
            <person name="Haon M."/>
            <person name="Grisel S."/>
            <person name="Petersen M."/>
            <person name="Berrin J.G."/>
            <person name="Delaux P.M."/>
            <person name="Dal Grande F."/>
            <person name="Keller J."/>
        </authorList>
    </citation>
    <scope>NUCLEOTIDE SEQUENCE [LARGE SCALE GENOMIC DNA]</scope>
    <source>
        <strain evidence="1 2">SAG 245.80</strain>
    </source>
</reference>
<evidence type="ECO:0000313" key="2">
    <source>
        <dbReference type="Proteomes" id="UP001445335"/>
    </source>
</evidence>
<dbReference type="EMBL" id="JALJOU010000002">
    <property type="protein sequence ID" value="KAK9845708.1"/>
    <property type="molecule type" value="Genomic_DNA"/>
</dbReference>
<comment type="caution">
    <text evidence="1">The sequence shown here is derived from an EMBL/GenBank/DDBJ whole genome shotgun (WGS) entry which is preliminary data.</text>
</comment>
<keyword evidence="2" id="KW-1185">Reference proteome</keyword>
<dbReference type="AlphaFoldDB" id="A0AAW1SJH4"/>
<organism evidence="1 2">
    <name type="scientific">Elliptochloris bilobata</name>
    <dbReference type="NCBI Taxonomy" id="381761"/>
    <lineage>
        <taxon>Eukaryota</taxon>
        <taxon>Viridiplantae</taxon>
        <taxon>Chlorophyta</taxon>
        <taxon>core chlorophytes</taxon>
        <taxon>Trebouxiophyceae</taxon>
        <taxon>Trebouxiophyceae incertae sedis</taxon>
        <taxon>Elliptochloris clade</taxon>
        <taxon>Elliptochloris</taxon>
    </lineage>
</organism>
<protein>
    <submittedName>
        <fullName evidence="1">Uncharacterized protein</fullName>
    </submittedName>
</protein>
<name>A0AAW1SJH4_9CHLO</name>
<sequence>MLLSTAPFVGARPVQASRAAVPRRVLRCRVQAAQQADSAAGLKLAALSMAAAALLHAAPAFAGVQFDKKATTKKVFQNDASAAAKVVPAAKAAAGGAGISLPSLPSFKAPELGVNLGTIAIPAAVVAIGGGFVALSKLDTGFGNFITSTVVKDSGEYAGYEQALQRGFTKASKAPKKAAKSVAKAADKAAKKQGFSLPNPFAK</sequence>